<gene>
    <name evidence="6" type="ORF">D3878_02935</name>
</gene>
<dbReference type="InterPro" id="IPR009057">
    <property type="entry name" value="Homeodomain-like_sf"/>
</dbReference>
<dbReference type="OrthoDB" id="6506763at2"/>
<dbReference type="PANTHER" id="PTHR47894">
    <property type="entry name" value="HTH-TYPE TRANSCRIPTIONAL REGULATOR GADX"/>
    <property type="match status" value="1"/>
</dbReference>
<keyword evidence="1" id="KW-0805">Transcription regulation</keyword>
<dbReference type="SUPFAM" id="SSF46689">
    <property type="entry name" value="Homeodomain-like"/>
    <property type="match status" value="1"/>
</dbReference>
<accession>A0A3A3FZ80</accession>
<feature type="domain" description="HTH araC/xylS-type" evidence="5">
    <location>
        <begin position="265"/>
        <end position="365"/>
    </location>
</feature>
<evidence type="ECO:0000256" key="1">
    <source>
        <dbReference type="ARBA" id="ARBA00023015"/>
    </source>
</evidence>
<dbReference type="RefSeq" id="WP_119784120.1">
    <property type="nucleotide sequence ID" value="NZ_QYUQ01000002.1"/>
</dbReference>
<dbReference type="EMBL" id="QYUQ01000002">
    <property type="protein sequence ID" value="RJG00665.1"/>
    <property type="molecule type" value="Genomic_DNA"/>
</dbReference>
<sequence length="369" mass="41410">MQTISNFLVSEPSSAPAQVRPGKGKNFADHAVRVLRAGARSRIRLVDCLAAAGVALPAQDASEDNESILQALARSFISQQECSRLLNSIKEALNDECYGLCAHPCRRGTFAFAVEMALRSDTLTGAVDVFFRFYGVVTEDLYFEKVVVGDDVELRVSLNQPELDPDGILCDYWLVSLHLLLSWMAGYMFPVKRVDMTLDQASLNGCLSPFLRGECRTGQTQNALVFSRKYLTLPVIRTLAELQEHLALLALGVPQWPKSSPGWSSRVRAVLRQSLSQRLHWPSQDEVCRDLGVTSQTLRRHLRSEGAIYQALSDELRRDLAIEKLCLQRMPVAEVAAQLGYAEPRSFSRAFKQWTQMSPSTYQRRREKT</sequence>
<protein>
    <submittedName>
        <fullName evidence="6">AraC family transcriptional regulator</fullName>
    </submittedName>
</protein>
<dbReference type="Gene3D" id="1.10.10.60">
    <property type="entry name" value="Homeodomain-like"/>
    <property type="match status" value="1"/>
</dbReference>
<dbReference type="InterPro" id="IPR018060">
    <property type="entry name" value="HTH_AraC"/>
</dbReference>
<evidence type="ECO:0000256" key="2">
    <source>
        <dbReference type="ARBA" id="ARBA00023125"/>
    </source>
</evidence>
<keyword evidence="7" id="KW-1185">Reference proteome</keyword>
<dbReference type="AlphaFoldDB" id="A0A3A3FZ80"/>
<comment type="caution">
    <text evidence="6">The sequence shown here is derived from an EMBL/GenBank/DDBJ whole genome shotgun (WGS) entry which is preliminary data.</text>
</comment>
<evidence type="ECO:0000256" key="3">
    <source>
        <dbReference type="ARBA" id="ARBA00023163"/>
    </source>
</evidence>
<dbReference type="PANTHER" id="PTHR47894:SF1">
    <property type="entry name" value="HTH-TYPE TRANSCRIPTIONAL REGULATOR VQSM"/>
    <property type="match status" value="1"/>
</dbReference>
<evidence type="ECO:0000313" key="6">
    <source>
        <dbReference type="EMBL" id="RJG00665.1"/>
    </source>
</evidence>
<name>A0A3A3FZ80_9BURK</name>
<dbReference type="Pfam" id="PF12833">
    <property type="entry name" value="HTH_18"/>
    <property type="match status" value="1"/>
</dbReference>
<dbReference type="SMART" id="SM00342">
    <property type="entry name" value="HTH_ARAC"/>
    <property type="match status" value="1"/>
</dbReference>
<dbReference type="Pfam" id="PF12625">
    <property type="entry name" value="Arabinose_bd"/>
    <property type="match status" value="1"/>
</dbReference>
<evidence type="ECO:0000256" key="4">
    <source>
        <dbReference type="SAM" id="MobiDB-lite"/>
    </source>
</evidence>
<evidence type="ECO:0000313" key="7">
    <source>
        <dbReference type="Proteomes" id="UP000266327"/>
    </source>
</evidence>
<feature type="compositionally biased region" description="Polar residues" evidence="4">
    <location>
        <begin position="1"/>
        <end position="16"/>
    </location>
</feature>
<feature type="region of interest" description="Disordered" evidence="4">
    <location>
        <begin position="1"/>
        <end position="22"/>
    </location>
</feature>
<dbReference type="InterPro" id="IPR032687">
    <property type="entry name" value="AraC-type_N"/>
</dbReference>
<proteinExistence type="predicted"/>
<dbReference type="PROSITE" id="PS01124">
    <property type="entry name" value="HTH_ARAC_FAMILY_2"/>
    <property type="match status" value="1"/>
</dbReference>
<dbReference type="GO" id="GO:0003700">
    <property type="term" value="F:DNA-binding transcription factor activity"/>
    <property type="evidence" value="ECO:0007669"/>
    <property type="project" value="InterPro"/>
</dbReference>
<organism evidence="6 7">
    <name type="scientific">Noviherbaspirillum sedimenti</name>
    <dbReference type="NCBI Taxonomy" id="2320865"/>
    <lineage>
        <taxon>Bacteria</taxon>
        <taxon>Pseudomonadati</taxon>
        <taxon>Pseudomonadota</taxon>
        <taxon>Betaproteobacteria</taxon>
        <taxon>Burkholderiales</taxon>
        <taxon>Oxalobacteraceae</taxon>
        <taxon>Noviherbaspirillum</taxon>
    </lineage>
</organism>
<keyword evidence="2" id="KW-0238">DNA-binding</keyword>
<reference evidence="7" key="1">
    <citation type="submission" date="2018-09" db="EMBL/GenBank/DDBJ databases">
        <authorList>
            <person name="Zhu H."/>
        </authorList>
    </citation>
    <scope>NUCLEOTIDE SEQUENCE [LARGE SCALE GENOMIC DNA]</scope>
    <source>
        <strain evidence="7">K1S02-23</strain>
    </source>
</reference>
<evidence type="ECO:0000259" key="5">
    <source>
        <dbReference type="PROSITE" id="PS01124"/>
    </source>
</evidence>
<dbReference type="Proteomes" id="UP000266327">
    <property type="component" value="Unassembled WGS sequence"/>
</dbReference>
<keyword evidence="3" id="KW-0804">Transcription</keyword>
<dbReference type="GO" id="GO:0000976">
    <property type="term" value="F:transcription cis-regulatory region binding"/>
    <property type="evidence" value="ECO:0007669"/>
    <property type="project" value="TreeGrafter"/>
</dbReference>
<dbReference type="GO" id="GO:0005829">
    <property type="term" value="C:cytosol"/>
    <property type="evidence" value="ECO:0007669"/>
    <property type="project" value="TreeGrafter"/>
</dbReference>